<dbReference type="InterPro" id="IPR036388">
    <property type="entry name" value="WH-like_DNA-bd_sf"/>
</dbReference>
<dbReference type="AlphaFoldDB" id="A0A3A3G4Q6"/>
<evidence type="ECO:0000259" key="5">
    <source>
        <dbReference type="PROSITE" id="PS50931"/>
    </source>
</evidence>
<dbReference type="GO" id="GO:0003700">
    <property type="term" value="F:DNA-binding transcription factor activity"/>
    <property type="evidence" value="ECO:0007669"/>
    <property type="project" value="InterPro"/>
</dbReference>
<dbReference type="Gene3D" id="1.10.10.10">
    <property type="entry name" value="Winged helix-like DNA-binding domain superfamily/Winged helix DNA-binding domain"/>
    <property type="match status" value="1"/>
</dbReference>
<dbReference type="SUPFAM" id="SSF53850">
    <property type="entry name" value="Periplasmic binding protein-like II"/>
    <property type="match status" value="1"/>
</dbReference>
<evidence type="ECO:0000313" key="7">
    <source>
        <dbReference type="Proteomes" id="UP000266327"/>
    </source>
</evidence>
<dbReference type="GO" id="GO:0005829">
    <property type="term" value="C:cytosol"/>
    <property type="evidence" value="ECO:0007669"/>
    <property type="project" value="TreeGrafter"/>
</dbReference>
<feature type="domain" description="HTH lysR-type" evidence="5">
    <location>
        <begin position="28"/>
        <end position="85"/>
    </location>
</feature>
<evidence type="ECO:0000313" key="6">
    <source>
        <dbReference type="EMBL" id="RJG03483.1"/>
    </source>
</evidence>
<dbReference type="InterPro" id="IPR036390">
    <property type="entry name" value="WH_DNA-bd_sf"/>
</dbReference>
<dbReference type="Proteomes" id="UP000266327">
    <property type="component" value="Unassembled WGS sequence"/>
</dbReference>
<dbReference type="InterPro" id="IPR005119">
    <property type="entry name" value="LysR_subst-bd"/>
</dbReference>
<comment type="caution">
    <text evidence="6">The sequence shown here is derived from an EMBL/GenBank/DDBJ whole genome shotgun (WGS) entry which is preliminary data.</text>
</comment>
<dbReference type="PROSITE" id="PS50931">
    <property type="entry name" value="HTH_LYSR"/>
    <property type="match status" value="1"/>
</dbReference>
<evidence type="ECO:0000256" key="2">
    <source>
        <dbReference type="ARBA" id="ARBA00023015"/>
    </source>
</evidence>
<reference evidence="7" key="1">
    <citation type="submission" date="2018-09" db="EMBL/GenBank/DDBJ databases">
        <authorList>
            <person name="Zhu H."/>
        </authorList>
    </citation>
    <scope>NUCLEOTIDE SEQUENCE [LARGE SCALE GENOMIC DNA]</scope>
    <source>
        <strain evidence="7">K1S02-23</strain>
    </source>
</reference>
<dbReference type="SUPFAM" id="SSF46785">
    <property type="entry name" value="Winged helix' DNA-binding domain"/>
    <property type="match status" value="1"/>
</dbReference>
<name>A0A3A3G4Q6_9BURK</name>
<dbReference type="InterPro" id="IPR050950">
    <property type="entry name" value="HTH-type_LysR_regulators"/>
</dbReference>
<evidence type="ECO:0000256" key="3">
    <source>
        <dbReference type="ARBA" id="ARBA00023125"/>
    </source>
</evidence>
<comment type="similarity">
    <text evidence="1">Belongs to the LysR transcriptional regulatory family.</text>
</comment>
<dbReference type="Pfam" id="PF03466">
    <property type="entry name" value="LysR_substrate"/>
    <property type="match status" value="1"/>
</dbReference>
<gene>
    <name evidence="6" type="ORF">D3878_19340</name>
</gene>
<keyword evidence="2" id="KW-0805">Transcription regulation</keyword>
<dbReference type="PANTHER" id="PTHR30419">
    <property type="entry name" value="HTH-TYPE TRANSCRIPTIONAL REGULATOR YBHD"/>
    <property type="match status" value="1"/>
</dbReference>
<dbReference type="PRINTS" id="PR00039">
    <property type="entry name" value="HTHLYSR"/>
</dbReference>
<dbReference type="CDD" id="cd05466">
    <property type="entry name" value="PBP2_LTTR_substrate"/>
    <property type="match status" value="1"/>
</dbReference>
<organism evidence="6 7">
    <name type="scientific">Noviherbaspirillum sedimenti</name>
    <dbReference type="NCBI Taxonomy" id="2320865"/>
    <lineage>
        <taxon>Bacteria</taxon>
        <taxon>Pseudomonadati</taxon>
        <taxon>Pseudomonadota</taxon>
        <taxon>Betaproteobacteria</taxon>
        <taxon>Burkholderiales</taxon>
        <taxon>Oxalobacteraceae</taxon>
        <taxon>Noviherbaspirillum</taxon>
    </lineage>
</organism>
<evidence type="ECO:0000256" key="4">
    <source>
        <dbReference type="ARBA" id="ARBA00023163"/>
    </source>
</evidence>
<keyword evidence="4" id="KW-0804">Transcription</keyword>
<dbReference type="EMBL" id="QYUQ01000002">
    <property type="protein sequence ID" value="RJG03483.1"/>
    <property type="molecule type" value="Genomic_DNA"/>
</dbReference>
<protein>
    <submittedName>
        <fullName evidence="6">LysR family transcriptional regulator</fullName>
    </submittedName>
</protein>
<dbReference type="Pfam" id="PF00126">
    <property type="entry name" value="HTH_1"/>
    <property type="match status" value="1"/>
</dbReference>
<sequence length="331" mass="36453">MLVFEESMAKLGKNHKNGQLNIVANDVIDSRRLLYFYHVARTKSFSVAATVLNVAQSALSRQIQQLEADLDATLLERTGRGVSLTQFGQIVYEQAAAILDEMSATVARLHSARRQPTGQVSIAGSSSIMTVQMPEVLMRFMKEYPDIEITAVQATTGDVYDLLAIGQVDVAILSLGYESQKIVQHKLLTEPMLLVAARDHPIASHSYVKRDDLSELDLILPASENGMRITIERYCDDAGVKLSPHLRVDSVPLMKSLVQEGRFCTILPRMAVTAAEVASGDFALIPFKPKFTRTLSVACLSERAESPIVAALMRKVVEVCREYGTAQSQIE</sequence>
<dbReference type="FunFam" id="1.10.10.10:FF:000001">
    <property type="entry name" value="LysR family transcriptional regulator"/>
    <property type="match status" value="1"/>
</dbReference>
<keyword evidence="3" id="KW-0238">DNA-binding</keyword>
<accession>A0A3A3G4Q6</accession>
<dbReference type="GO" id="GO:0003677">
    <property type="term" value="F:DNA binding"/>
    <property type="evidence" value="ECO:0007669"/>
    <property type="project" value="UniProtKB-KW"/>
</dbReference>
<evidence type="ECO:0000256" key="1">
    <source>
        <dbReference type="ARBA" id="ARBA00009437"/>
    </source>
</evidence>
<dbReference type="InterPro" id="IPR000847">
    <property type="entry name" value="LysR_HTH_N"/>
</dbReference>
<dbReference type="Gene3D" id="3.40.190.290">
    <property type="match status" value="1"/>
</dbReference>
<proteinExistence type="inferred from homology"/>
<keyword evidence="7" id="KW-1185">Reference proteome</keyword>